<sequence length="61" mass="6821">MNRFGSSFLSDVVQTGLILFKGISVLRKTLCPLFAFERVLQLADLRWQPLINACGLVLCAH</sequence>
<protein>
    <submittedName>
        <fullName evidence="1">Uncharacterized protein</fullName>
    </submittedName>
</protein>
<evidence type="ECO:0000313" key="1">
    <source>
        <dbReference type="EMBL" id="KAJ7003439.1"/>
    </source>
</evidence>
<dbReference type="AlphaFoldDB" id="A0AAD6R6T4"/>
<organism evidence="1 2">
    <name type="scientific">Populus alba x Populus x berolinensis</name>
    <dbReference type="NCBI Taxonomy" id="444605"/>
    <lineage>
        <taxon>Eukaryota</taxon>
        <taxon>Viridiplantae</taxon>
        <taxon>Streptophyta</taxon>
        <taxon>Embryophyta</taxon>
        <taxon>Tracheophyta</taxon>
        <taxon>Spermatophyta</taxon>
        <taxon>Magnoliopsida</taxon>
        <taxon>eudicotyledons</taxon>
        <taxon>Gunneridae</taxon>
        <taxon>Pentapetalae</taxon>
        <taxon>rosids</taxon>
        <taxon>fabids</taxon>
        <taxon>Malpighiales</taxon>
        <taxon>Salicaceae</taxon>
        <taxon>Saliceae</taxon>
        <taxon>Populus</taxon>
    </lineage>
</organism>
<dbReference type="Proteomes" id="UP001164929">
    <property type="component" value="Chromosome 3"/>
</dbReference>
<dbReference type="EMBL" id="JAQIZT010000003">
    <property type="protein sequence ID" value="KAJ7003439.1"/>
    <property type="molecule type" value="Genomic_DNA"/>
</dbReference>
<proteinExistence type="predicted"/>
<keyword evidence="2" id="KW-1185">Reference proteome</keyword>
<reference evidence="1" key="1">
    <citation type="journal article" date="2023" name="Mol. Ecol. Resour.">
        <title>Chromosome-level genome assembly of a triploid poplar Populus alba 'Berolinensis'.</title>
        <authorList>
            <person name="Chen S."/>
            <person name="Yu Y."/>
            <person name="Wang X."/>
            <person name="Wang S."/>
            <person name="Zhang T."/>
            <person name="Zhou Y."/>
            <person name="He R."/>
            <person name="Meng N."/>
            <person name="Wang Y."/>
            <person name="Liu W."/>
            <person name="Liu Z."/>
            <person name="Liu J."/>
            <person name="Guo Q."/>
            <person name="Huang H."/>
            <person name="Sederoff R.R."/>
            <person name="Wang G."/>
            <person name="Qu G."/>
            <person name="Chen S."/>
        </authorList>
    </citation>
    <scope>NUCLEOTIDE SEQUENCE</scope>
    <source>
        <strain evidence="1">SC-2020</strain>
    </source>
</reference>
<accession>A0AAD6R6T4</accession>
<name>A0AAD6R6T4_9ROSI</name>
<comment type="caution">
    <text evidence="1">The sequence shown here is derived from an EMBL/GenBank/DDBJ whole genome shotgun (WGS) entry which is preliminary data.</text>
</comment>
<gene>
    <name evidence="1" type="ORF">NC653_008610</name>
</gene>
<evidence type="ECO:0000313" key="2">
    <source>
        <dbReference type="Proteomes" id="UP001164929"/>
    </source>
</evidence>